<proteinExistence type="predicted"/>
<dbReference type="EMBL" id="ML208281">
    <property type="protein sequence ID" value="TFK72868.1"/>
    <property type="molecule type" value="Genomic_DNA"/>
</dbReference>
<keyword evidence="2" id="KW-1185">Reference proteome</keyword>
<organism evidence="1 2">
    <name type="scientific">Pluteus cervinus</name>
    <dbReference type="NCBI Taxonomy" id="181527"/>
    <lineage>
        <taxon>Eukaryota</taxon>
        <taxon>Fungi</taxon>
        <taxon>Dikarya</taxon>
        <taxon>Basidiomycota</taxon>
        <taxon>Agaricomycotina</taxon>
        <taxon>Agaricomycetes</taxon>
        <taxon>Agaricomycetidae</taxon>
        <taxon>Agaricales</taxon>
        <taxon>Pluteineae</taxon>
        <taxon>Pluteaceae</taxon>
        <taxon>Pluteus</taxon>
    </lineage>
</organism>
<name>A0ACD3B468_9AGAR</name>
<evidence type="ECO:0000313" key="1">
    <source>
        <dbReference type="EMBL" id="TFK72868.1"/>
    </source>
</evidence>
<reference evidence="1 2" key="1">
    <citation type="journal article" date="2019" name="Nat. Ecol. Evol.">
        <title>Megaphylogeny resolves global patterns of mushroom evolution.</title>
        <authorList>
            <person name="Varga T."/>
            <person name="Krizsan K."/>
            <person name="Foldi C."/>
            <person name="Dima B."/>
            <person name="Sanchez-Garcia M."/>
            <person name="Sanchez-Ramirez S."/>
            <person name="Szollosi G.J."/>
            <person name="Szarkandi J.G."/>
            <person name="Papp V."/>
            <person name="Albert L."/>
            <person name="Andreopoulos W."/>
            <person name="Angelini C."/>
            <person name="Antonin V."/>
            <person name="Barry K.W."/>
            <person name="Bougher N.L."/>
            <person name="Buchanan P."/>
            <person name="Buyck B."/>
            <person name="Bense V."/>
            <person name="Catcheside P."/>
            <person name="Chovatia M."/>
            <person name="Cooper J."/>
            <person name="Damon W."/>
            <person name="Desjardin D."/>
            <person name="Finy P."/>
            <person name="Geml J."/>
            <person name="Haridas S."/>
            <person name="Hughes K."/>
            <person name="Justo A."/>
            <person name="Karasinski D."/>
            <person name="Kautmanova I."/>
            <person name="Kiss B."/>
            <person name="Kocsube S."/>
            <person name="Kotiranta H."/>
            <person name="LaButti K.M."/>
            <person name="Lechner B.E."/>
            <person name="Liimatainen K."/>
            <person name="Lipzen A."/>
            <person name="Lukacs Z."/>
            <person name="Mihaltcheva S."/>
            <person name="Morgado L.N."/>
            <person name="Niskanen T."/>
            <person name="Noordeloos M.E."/>
            <person name="Ohm R.A."/>
            <person name="Ortiz-Santana B."/>
            <person name="Ovrebo C."/>
            <person name="Racz N."/>
            <person name="Riley R."/>
            <person name="Savchenko A."/>
            <person name="Shiryaev A."/>
            <person name="Soop K."/>
            <person name="Spirin V."/>
            <person name="Szebenyi C."/>
            <person name="Tomsovsky M."/>
            <person name="Tulloss R.E."/>
            <person name="Uehling J."/>
            <person name="Grigoriev I.V."/>
            <person name="Vagvolgyi C."/>
            <person name="Papp T."/>
            <person name="Martin F.M."/>
            <person name="Miettinen O."/>
            <person name="Hibbett D.S."/>
            <person name="Nagy L.G."/>
        </authorList>
    </citation>
    <scope>NUCLEOTIDE SEQUENCE [LARGE SCALE GENOMIC DNA]</scope>
    <source>
        <strain evidence="1 2">NL-1719</strain>
    </source>
</reference>
<gene>
    <name evidence="1" type="ORF">BDN72DRAFT_835737</name>
</gene>
<protein>
    <submittedName>
        <fullName evidence="1">Uncharacterized protein</fullName>
    </submittedName>
</protein>
<accession>A0ACD3B468</accession>
<dbReference type="Proteomes" id="UP000308600">
    <property type="component" value="Unassembled WGS sequence"/>
</dbReference>
<sequence>MIALRLVCGLINTLSRALGSNYQGQQRQKRPDLLCKSPILEPDATEHMVGFLPLPRSPSPQLPTTPSLSMARRKKRSASCNKYRRYYEKNKDRLREEARVRMAALRASRRAAREPAVEAEAGSADRQKPTNEVPNTAAGTSSSLYYILTDQDPMDESTNTSSDGEPSVWLFDNAHPAQPPIESNLNRIPVRPPESQSNYVEEVTHLANAWLAEWGGFDSWDTYLEVNCLIASIQGIGATEQWIRHVLEHADRGRVYAQMLDRVHEHLPDEEHVFLTAHVTKALTLLELRVDRFRTSPFNLLSGLPTPSM</sequence>
<evidence type="ECO:0000313" key="2">
    <source>
        <dbReference type="Proteomes" id="UP000308600"/>
    </source>
</evidence>